<evidence type="ECO:0000256" key="1">
    <source>
        <dbReference type="ARBA" id="ARBA00005417"/>
    </source>
</evidence>
<evidence type="ECO:0000256" key="3">
    <source>
        <dbReference type="ARBA" id="ARBA00022741"/>
    </source>
</evidence>
<dbReference type="Proteomes" id="UP001501126">
    <property type="component" value="Unassembled WGS sequence"/>
</dbReference>
<dbReference type="InterPro" id="IPR003439">
    <property type="entry name" value="ABC_transporter-like_ATP-bd"/>
</dbReference>
<dbReference type="Gene3D" id="3.40.50.300">
    <property type="entry name" value="P-loop containing nucleotide triphosphate hydrolases"/>
    <property type="match status" value="1"/>
</dbReference>
<dbReference type="SMART" id="SM00382">
    <property type="entry name" value="AAA"/>
    <property type="match status" value="1"/>
</dbReference>
<accession>A0ABP3Y7W6</accession>
<dbReference type="PROSITE" id="PS50893">
    <property type="entry name" value="ABC_TRANSPORTER_2"/>
    <property type="match status" value="1"/>
</dbReference>
<evidence type="ECO:0000259" key="5">
    <source>
        <dbReference type="PROSITE" id="PS50893"/>
    </source>
</evidence>
<dbReference type="Pfam" id="PF00005">
    <property type="entry name" value="ABC_tran"/>
    <property type="match status" value="1"/>
</dbReference>
<evidence type="ECO:0000313" key="7">
    <source>
        <dbReference type="Proteomes" id="UP001501126"/>
    </source>
</evidence>
<dbReference type="SUPFAM" id="SSF52540">
    <property type="entry name" value="P-loop containing nucleoside triphosphate hydrolases"/>
    <property type="match status" value="1"/>
</dbReference>
<proteinExistence type="inferred from homology"/>
<sequence>MEDENGNSTSELWALRDVSFEIKKGEHVGIIGPNGSGKSTLLKVLAGITKPSSGEVHICGRVASILDIGTGFHPELSGRENVFLNGQIHGFSRKEIQTKFDDIVAFSGIKKFIDEPVKNYSNGMYLRLAFSIMAHLDFDIYLFDEVLSVGDAEFQLETRDITSKLLKKGGTIINVSHVLSESRVDYSKVLFFKTGNLEKIGTTEVLNEYQRDNYNKFFEIVSKPPFYVFKEIQFKNAEIELLNYGIKEESVLEDGLCSFQSFKLFFEVHLLEDISFTIGVKFFDISNNLLFIITSLSKKAQAIEKKGKYLIEFAMPKSILNSRIYFAELFLSKGEDELILKEEAFLLVKVSDRNLVNQILHPIKDTAMLAVPFEIIVRKGNEI</sequence>
<gene>
    <name evidence="6" type="ORF">GCM10009118_32770</name>
</gene>
<evidence type="ECO:0000313" key="6">
    <source>
        <dbReference type="EMBL" id="GAA0876867.1"/>
    </source>
</evidence>
<dbReference type="InterPro" id="IPR003593">
    <property type="entry name" value="AAA+_ATPase"/>
</dbReference>
<feature type="domain" description="ABC transporter" evidence="5">
    <location>
        <begin position="1"/>
        <end position="219"/>
    </location>
</feature>
<dbReference type="EMBL" id="BAAAFH010000022">
    <property type="protein sequence ID" value="GAA0876867.1"/>
    <property type="molecule type" value="Genomic_DNA"/>
</dbReference>
<dbReference type="PANTHER" id="PTHR46743:SF2">
    <property type="entry name" value="TEICHOIC ACIDS EXPORT ATP-BINDING PROTEIN TAGH"/>
    <property type="match status" value="1"/>
</dbReference>
<dbReference type="CDD" id="cd03220">
    <property type="entry name" value="ABC_KpsT_Wzt"/>
    <property type="match status" value="1"/>
</dbReference>
<comment type="caution">
    <text evidence="6">The sequence shown here is derived from an EMBL/GenBank/DDBJ whole genome shotgun (WGS) entry which is preliminary data.</text>
</comment>
<name>A0ABP3Y7W6_9FLAO</name>
<dbReference type="InterPro" id="IPR015860">
    <property type="entry name" value="ABC_transpr_TagH-like"/>
</dbReference>
<keyword evidence="3" id="KW-0547">Nucleotide-binding</keyword>
<comment type="similarity">
    <text evidence="1">Belongs to the ABC transporter superfamily.</text>
</comment>
<keyword evidence="7" id="KW-1185">Reference proteome</keyword>
<organism evidence="6 7">
    <name type="scientific">Wandonia haliotis</name>
    <dbReference type="NCBI Taxonomy" id="574963"/>
    <lineage>
        <taxon>Bacteria</taxon>
        <taxon>Pseudomonadati</taxon>
        <taxon>Bacteroidota</taxon>
        <taxon>Flavobacteriia</taxon>
        <taxon>Flavobacteriales</taxon>
        <taxon>Crocinitomicaceae</taxon>
        <taxon>Wandonia</taxon>
    </lineage>
</organism>
<protein>
    <recommendedName>
        <fullName evidence="5">ABC transporter domain-containing protein</fullName>
    </recommendedName>
</protein>
<dbReference type="InterPro" id="IPR027417">
    <property type="entry name" value="P-loop_NTPase"/>
</dbReference>
<dbReference type="PANTHER" id="PTHR46743">
    <property type="entry name" value="TEICHOIC ACIDS EXPORT ATP-BINDING PROTEIN TAGH"/>
    <property type="match status" value="1"/>
</dbReference>
<reference evidence="7" key="1">
    <citation type="journal article" date="2019" name="Int. J. Syst. Evol. Microbiol.">
        <title>The Global Catalogue of Microorganisms (GCM) 10K type strain sequencing project: providing services to taxonomists for standard genome sequencing and annotation.</title>
        <authorList>
            <consortium name="The Broad Institute Genomics Platform"/>
            <consortium name="The Broad Institute Genome Sequencing Center for Infectious Disease"/>
            <person name="Wu L."/>
            <person name="Ma J."/>
        </authorList>
    </citation>
    <scope>NUCLEOTIDE SEQUENCE [LARGE SCALE GENOMIC DNA]</scope>
    <source>
        <strain evidence="7">JCM 16083</strain>
    </source>
</reference>
<keyword evidence="2" id="KW-0813">Transport</keyword>
<keyword evidence="4" id="KW-0067">ATP-binding</keyword>
<dbReference type="InterPro" id="IPR050683">
    <property type="entry name" value="Bact_Polysacc_Export_ATP-bd"/>
</dbReference>
<evidence type="ECO:0000256" key="2">
    <source>
        <dbReference type="ARBA" id="ARBA00022448"/>
    </source>
</evidence>
<evidence type="ECO:0000256" key="4">
    <source>
        <dbReference type="ARBA" id="ARBA00022840"/>
    </source>
</evidence>